<feature type="transmembrane region" description="Helical" evidence="1">
    <location>
        <begin position="16"/>
        <end position="37"/>
    </location>
</feature>
<keyword evidence="1" id="KW-1133">Transmembrane helix</keyword>
<dbReference type="PANTHER" id="PTHR37305:SF1">
    <property type="entry name" value="MEMBRANE PROTEIN"/>
    <property type="match status" value="1"/>
</dbReference>
<evidence type="ECO:0000313" key="2">
    <source>
        <dbReference type="EMBL" id="KIS23863.1"/>
    </source>
</evidence>
<dbReference type="PANTHER" id="PTHR37305">
    <property type="entry name" value="INTEGRAL MEMBRANE PROTEIN-RELATED"/>
    <property type="match status" value="1"/>
</dbReference>
<comment type="caution">
    <text evidence="2">The sequence shown here is derived from an EMBL/GenBank/DDBJ whole genome shotgun (WGS) entry which is preliminary data.</text>
</comment>
<dbReference type="Proteomes" id="UP000032250">
    <property type="component" value="Unassembled WGS sequence"/>
</dbReference>
<dbReference type="RefSeq" id="WP_003485781.1">
    <property type="nucleotide sequence ID" value="NZ_JXSU01000007.1"/>
</dbReference>
<feature type="transmembrane region" description="Helical" evidence="1">
    <location>
        <begin position="57"/>
        <end position="81"/>
    </location>
</feature>
<keyword evidence="1" id="KW-0472">Membrane</keyword>
<feature type="transmembrane region" description="Helical" evidence="1">
    <location>
        <begin position="153"/>
        <end position="178"/>
    </location>
</feature>
<dbReference type="PATRIC" id="fig|1379739.3.peg.2307"/>
<name>A0A0D0ZZ66_CLOBO</name>
<accession>A0A0D0ZZ66</accession>
<sequence>MEIFKSEFERLWKNKLTLFCFMLIPLSIIGSSEYYLGNNLKLSINSAEYTSFGNYSFMMFQEMLPTLFNFIAILFVCISITEEYRKGQIRLIMTRGYSFKEIYFAKIASIIATMFIFFVVYFILSTAIGYFIAPKLYRVKLFYHNSTVSNLKAIFYSLKYYALGFLTILAIISVFALFSVTFKSSTGTIAACICFLVGSFIFSEVTMHCGIMLTRNPHNDINLIKIIEKLYLITIPKIQHIGICLVLAEHPVLNYWILSILVAYIIIFTSITCAIFSKRDNFI</sequence>
<dbReference type="Pfam" id="PF12679">
    <property type="entry name" value="ABC2_membrane_2"/>
    <property type="match status" value="1"/>
</dbReference>
<dbReference type="GO" id="GO:0005886">
    <property type="term" value="C:plasma membrane"/>
    <property type="evidence" value="ECO:0007669"/>
    <property type="project" value="UniProtKB-SubCell"/>
</dbReference>
<gene>
    <name evidence="2" type="ORF">N495_09735</name>
</gene>
<feature type="transmembrane region" description="Helical" evidence="1">
    <location>
        <begin position="102"/>
        <end position="133"/>
    </location>
</feature>
<keyword evidence="1" id="KW-0812">Transmembrane</keyword>
<dbReference type="OrthoDB" id="2677990at2"/>
<dbReference type="EMBL" id="JXSU01000007">
    <property type="protein sequence ID" value="KIS23863.1"/>
    <property type="molecule type" value="Genomic_DNA"/>
</dbReference>
<dbReference type="AlphaFoldDB" id="A0A0D0ZZ66"/>
<evidence type="ECO:0000313" key="3">
    <source>
        <dbReference type="Proteomes" id="UP000032250"/>
    </source>
</evidence>
<proteinExistence type="predicted"/>
<dbReference type="HOGENOM" id="CLU_088499_0_0_9"/>
<dbReference type="GO" id="GO:0140359">
    <property type="term" value="F:ABC-type transporter activity"/>
    <property type="evidence" value="ECO:0007669"/>
    <property type="project" value="InterPro"/>
</dbReference>
<reference evidence="2 3" key="1">
    <citation type="submission" date="2014-06" db="EMBL/GenBank/DDBJ databases">
        <title>Genome characterization of distinct group I Clostridium botulinum lineages.</title>
        <authorList>
            <person name="Giordani F."/>
            <person name="Anselmo A."/>
            <person name="Fillo S."/>
            <person name="Palozzi A.M."/>
            <person name="Fortunato A."/>
            <person name="Gentile B."/>
            <person name="Ciammaruconi A."/>
            <person name="Anniballi F."/>
            <person name="De Medici D."/>
            <person name="Lista F."/>
        </authorList>
    </citation>
    <scope>NUCLEOTIDE SEQUENCE [LARGE SCALE GENOMIC DNA]</scope>
    <source>
        <strain evidence="2 3">B2 450</strain>
    </source>
</reference>
<evidence type="ECO:0000256" key="1">
    <source>
        <dbReference type="SAM" id="Phobius"/>
    </source>
</evidence>
<feature type="transmembrane region" description="Helical" evidence="1">
    <location>
        <begin position="190"/>
        <end position="213"/>
    </location>
</feature>
<organism evidence="2 3">
    <name type="scientific">Clostridium botulinum B2 450</name>
    <dbReference type="NCBI Taxonomy" id="1379739"/>
    <lineage>
        <taxon>Bacteria</taxon>
        <taxon>Bacillati</taxon>
        <taxon>Bacillota</taxon>
        <taxon>Clostridia</taxon>
        <taxon>Eubacteriales</taxon>
        <taxon>Clostridiaceae</taxon>
        <taxon>Clostridium</taxon>
    </lineage>
</organism>
<feature type="transmembrane region" description="Helical" evidence="1">
    <location>
        <begin position="255"/>
        <end position="277"/>
    </location>
</feature>
<protein>
    <submittedName>
        <fullName evidence="2">ABC transporter permease</fullName>
    </submittedName>
</protein>